<evidence type="ECO:0008006" key="6">
    <source>
        <dbReference type="Google" id="ProtNLM"/>
    </source>
</evidence>
<dbReference type="OrthoDB" id="1470350at2759"/>
<dbReference type="GO" id="GO:0020037">
    <property type="term" value="F:heme binding"/>
    <property type="evidence" value="ECO:0007669"/>
    <property type="project" value="InterPro"/>
</dbReference>
<name>A0A3L8DZ16_OOCBI</name>
<dbReference type="SUPFAM" id="SSF48264">
    <property type="entry name" value="Cytochrome P450"/>
    <property type="match status" value="1"/>
</dbReference>
<dbReference type="InterPro" id="IPR001128">
    <property type="entry name" value="Cyt_P450"/>
</dbReference>
<feature type="transmembrane region" description="Helical" evidence="3">
    <location>
        <begin position="6"/>
        <end position="23"/>
    </location>
</feature>
<keyword evidence="3" id="KW-0812">Transmembrane</keyword>
<dbReference type="Proteomes" id="UP000279307">
    <property type="component" value="Chromosome 2"/>
</dbReference>
<dbReference type="GO" id="GO:0005506">
    <property type="term" value="F:iron ion binding"/>
    <property type="evidence" value="ECO:0007669"/>
    <property type="project" value="InterPro"/>
</dbReference>
<proteinExistence type="inferred from homology"/>
<dbReference type="GO" id="GO:0004497">
    <property type="term" value="F:monooxygenase activity"/>
    <property type="evidence" value="ECO:0007669"/>
    <property type="project" value="UniProtKB-KW"/>
</dbReference>
<organism evidence="4 5">
    <name type="scientific">Ooceraea biroi</name>
    <name type="common">Clonal raider ant</name>
    <name type="synonym">Cerapachys biroi</name>
    <dbReference type="NCBI Taxonomy" id="2015173"/>
    <lineage>
        <taxon>Eukaryota</taxon>
        <taxon>Metazoa</taxon>
        <taxon>Ecdysozoa</taxon>
        <taxon>Arthropoda</taxon>
        <taxon>Hexapoda</taxon>
        <taxon>Insecta</taxon>
        <taxon>Pterygota</taxon>
        <taxon>Neoptera</taxon>
        <taxon>Endopterygota</taxon>
        <taxon>Hymenoptera</taxon>
        <taxon>Apocrita</taxon>
        <taxon>Aculeata</taxon>
        <taxon>Formicoidea</taxon>
        <taxon>Formicidae</taxon>
        <taxon>Dorylinae</taxon>
        <taxon>Ooceraea</taxon>
    </lineage>
</organism>
<evidence type="ECO:0000256" key="2">
    <source>
        <dbReference type="ARBA" id="ARBA00023033"/>
    </source>
</evidence>
<evidence type="ECO:0000256" key="3">
    <source>
        <dbReference type="SAM" id="Phobius"/>
    </source>
</evidence>
<evidence type="ECO:0000256" key="1">
    <source>
        <dbReference type="ARBA" id="ARBA00010617"/>
    </source>
</evidence>
<comment type="similarity">
    <text evidence="1">Belongs to the cytochrome P450 family.</text>
</comment>
<sequence>MVVGVLLSCAVIAFLYYYVIHLARFRRLINLIPGPQMFPIFGDVANVYDRSGEDLWDLRDLRFKRHRPIYKLWSLTIANVVLSHPDDIQTILNNTKYNTKGLVYKLLHSWMGDGLLVSKGTAT</sequence>
<keyword evidence="2" id="KW-0503">Monooxygenase</keyword>
<keyword evidence="3" id="KW-0472">Membrane</keyword>
<reference evidence="4 5" key="1">
    <citation type="journal article" date="2018" name="Genome Res.">
        <title>The genomic architecture and molecular evolution of ant odorant receptors.</title>
        <authorList>
            <person name="McKenzie S.K."/>
            <person name="Kronauer D.J.C."/>
        </authorList>
    </citation>
    <scope>NUCLEOTIDE SEQUENCE [LARGE SCALE GENOMIC DNA]</scope>
    <source>
        <strain evidence="4">Clonal line C1</strain>
    </source>
</reference>
<protein>
    <recommendedName>
        <fullName evidence="6">Cytochrome P450 4C1</fullName>
    </recommendedName>
</protein>
<gene>
    <name evidence="4" type="ORF">DMN91_001858</name>
</gene>
<keyword evidence="2" id="KW-0560">Oxidoreductase</keyword>
<dbReference type="InterPro" id="IPR036396">
    <property type="entry name" value="Cyt_P450_sf"/>
</dbReference>
<keyword evidence="3" id="KW-1133">Transmembrane helix</keyword>
<evidence type="ECO:0000313" key="4">
    <source>
        <dbReference type="EMBL" id="RLU25701.1"/>
    </source>
</evidence>
<dbReference type="Gene3D" id="1.10.630.10">
    <property type="entry name" value="Cytochrome P450"/>
    <property type="match status" value="1"/>
</dbReference>
<dbReference type="GO" id="GO:0016705">
    <property type="term" value="F:oxidoreductase activity, acting on paired donors, with incorporation or reduction of molecular oxygen"/>
    <property type="evidence" value="ECO:0007669"/>
    <property type="project" value="InterPro"/>
</dbReference>
<comment type="caution">
    <text evidence="4">The sequence shown here is derived from an EMBL/GenBank/DDBJ whole genome shotgun (WGS) entry which is preliminary data.</text>
</comment>
<dbReference type="Pfam" id="PF00067">
    <property type="entry name" value="p450"/>
    <property type="match status" value="1"/>
</dbReference>
<dbReference type="AlphaFoldDB" id="A0A3L8DZ16"/>
<accession>A0A3L8DZ16</accession>
<evidence type="ECO:0000313" key="5">
    <source>
        <dbReference type="Proteomes" id="UP000279307"/>
    </source>
</evidence>
<dbReference type="EMBL" id="QOIP01000002">
    <property type="protein sequence ID" value="RLU25701.1"/>
    <property type="molecule type" value="Genomic_DNA"/>
</dbReference>